<gene>
    <name evidence="2" type="ORF">MONAX_5E037761</name>
</gene>
<name>A0A5E4C7M3_MARMO</name>
<organism evidence="2 3">
    <name type="scientific">Marmota monax</name>
    <name type="common">Woodchuck</name>
    <dbReference type="NCBI Taxonomy" id="9995"/>
    <lineage>
        <taxon>Eukaryota</taxon>
        <taxon>Metazoa</taxon>
        <taxon>Chordata</taxon>
        <taxon>Craniata</taxon>
        <taxon>Vertebrata</taxon>
        <taxon>Euteleostomi</taxon>
        <taxon>Mammalia</taxon>
        <taxon>Eutheria</taxon>
        <taxon>Euarchontoglires</taxon>
        <taxon>Glires</taxon>
        <taxon>Rodentia</taxon>
        <taxon>Sciuromorpha</taxon>
        <taxon>Sciuridae</taxon>
        <taxon>Xerinae</taxon>
        <taxon>Marmotini</taxon>
        <taxon>Marmota</taxon>
    </lineage>
</organism>
<feature type="compositionally biased region" description="Low complexity" evidence="1">
    <location>
        <begin position="111"/>
        <end position="126"/>
    </location>
</feature>
<feature type="compositionally biased region" description="Polar residues" evidence="1">
    <location>
        <begin position="1"/>
        <end position="14"/>
    </location>
</feature>
<evidence type="ECO:0000256" key="1">
    <source>
        <dbReference type="SAM" id="MobiDB-lite"/>
    </source>
</evidence>
<evidence type="ECO:0000313" key="2">
    <source>
        <dbReference type="EMBL" id="VTJ76981.1"/>
    </source>
</evidence>
<dbReference type="EMBL" id="CABDUW010000933">
    <property type="protein sequence ID" value="VTJ76981.1"/>
    <property type="molecule type" value="Genomic_DNA"/>
</dbReference>
<dbReference type="AlphaFoldDB" id="A0A5E4C7M3"/>
<feature type="non-terminal residue" evidence="2">
    <location>
        <position position="1"/>
    </location>
</feature>
<feature type="region of interest" description="Disordered" evidence="1">
    <location>
        <begin position="76"/>
        <end position="126"/>
    </location>
</feature>
<comment type="caution">
    <text evidence="2">The sequence shown here is derived from an EMBL/GenBank/DDBJ whole genome shotgun (WGS) entry which is preliminary data.</text>
</comment>
<sequence length="126" mass="13203">ELTPSTERPSSGSRNFPGPGLGARGNCVSVRVLLRAGQDSPIAWVAWQGERNAAIRIGYQHGRDLMSAESGGGEIFINTSGDISSWSPGKGGEAQSPESPQFVLEPEGRSRAAASPRSRPSGSPAW</sequence>
<feature type="compositionally biased region" description="Polar residues" evidence="1">
    <location>
        <begin position="77"/>
        <end position="87"/>
    </location>
</feature>
<keyword evidence="3" id="KW-1185">Reference proteome</keyword>
<evidence type="ECO:0000313" key="3">
    <source>
        <dbReference type="Proteomes" id="UP000335636"/>
    </source>
</evidence>
<feature type="region of interest" description="Disordered" evidence="1">
    <location>
        <begin position="1"/>
        <end position="23"/>
    </location>
</feature>
<accession>A0A5E4C7M3</accession>
<dbReference type="Proteomes" id="UP000335636">
    <property type="component" value="Unassembled WGS sequence"/>
</dbReference>
<protein>
    <submittedName>
        <fullName evidence="2">Uncharacterized protein</fullName>
    </submittedName>
</protein>
<proteinExistence type="predicted"/>
<reference evidence="2" key="1">
    <citation type="submission" date="2019-04" db="EMBL/GenBank/DDBJ databases">
        <authorList>
            <person name="Alioto T."/>
            <person name="Alioto T."/>
        </authorList>
    </citation>
    <scope>NUCLEOTIDE SEQUENCE [LARGE SCALE GENOMIC DNA]</scope>
</reference>